<dbReference type="GeneID" id="93069476"/>
<evidence type="ECO:0000313" key="6">
    <source>
        <dbReference type="Proteomes" id="UP000254424"/>
    </source>
</evidence>
<evidence type="ECO:0000313" key="7">
    <source>
        <dbReference type="Proteomes" id="UP000291917"/>
    </source>
</evidence>
<evidence type="ECO:0000313" key="8">
    <source>
        <dbReference type="Proteomes" id="UP000335496"/>
    </source>
</evidence>
<reference evidence="4 7" key="3">
    <citation type="journal article" date="2019" name="Science, e1252229">
        <title>Invertible promoters mediate bacterial phase variation, antibiotic resistance, and host adaptation in the gut.</title>
        <authorList>
            <person name="Jiang X."/>
            <person name="Hall A.B."/>
            <person name="Arthur T.D."/>
            <person name="Plichta D.R."/>
            <person name="Covington C.T."/>
            <person name="Poyet M."/>
            <person name="Crothers J."/>
            <person name="Moses P.L."/>
            <person name="Tolonen A.C."/>
            <person name="Vlamakis H."/>
            <person name="Alm E.J."/>
            <person name="Xavier R.J."/>
        </authorList>
    </citation>
    <scope>NUCLEOTIDE SEQUENCE [LARGE SCALE GENOMIC DNA]</scope>
    <source>
        <strain evidence="4">Bj_0095</strain>
        <strain evidence="7">bj_0095</strain>
    </source>
</reference>
<keyword evidence="1 4" id="KW-0328">Glycosyltransferase</keyword>
<dbReference type="EMBL" id="RCXL01000010">
    <property type="protein sequence ID" value="RYT74447.1"/>
    <property type="molecule type" value="Genomic_DNA"/>
</dbReference>
<dbReference type="STRING" id="483216.BACEGG_03426"/>
<dbReference type="OrthoDB" id="9794601at2"/>
<dbReference type="GO" id="GO:0008107">
    <property type="term" value="F:galactoside 2-alpha-L-fucosyltransferase activity"/>
    <property type="evidence" value="ECO:0007669"/>
    <property type="project" value="InterPro"/>
</dbReference>
<keyword evidence="2 5" id="KW-0808">Transferase</keyword>
<evidence type="ECO:0000256" key="1">
    <source>
        <dbReference type="ARBA" id="ARBA00022676"/>
    </source>
</evidence>
<dbReference type="Proteomes" id="UP000335496">
    <property type="component" value="Unassembled WGS sequence"/>
</dbReference>
<dbReference type="EMBL" id="VVZX01000010">
    <property type="protein sequence ID" value="KAA5274146.1"/>
    <property type="molecule type" value="Genomic_DNA"/>
</dbReference>
<evidence type="ECO:0000313" key="5">
    <source>
        <dbReference type="EMBL" id="SUV43336.1"/>
    </source>
</evidence>
<dbReference type="PANTHER" id="PTHR11927">
    <property type="entry name" value="GALACTOSIDE 2-L-FUCOSYLTRANSFERASE"/>
    <property type="match status" value="1"/>
</dbReference>
<dbReference type="InterPro" id="IPR002516">
    <property type="entry name" value="Glyco_trans_11"/>
</dbReference>
<name>A0A380ZEI0_9BACE</name>
<evidence type="ECO:0000313" key="4">
    <source>
        <dbReference type="EMBL" id="RYT74447.1"/>
    </source>
</evidence>
<reference evidence="5 6" key="1">
    <citation type="submission" date="2018-06" db="EMBL/GenBank/DDBJ databases">
        <authorList>
            <consortium name="Pathogen Informatics"/>
            <person name="Doyle S."/>
        </authorList>
    </citation>
    <scope>NUCLEOTIDE SEQUENCE [LARGE SCALE GENOMIC DNA]</scope>
    <source>
        <strain evidence="5 6">NCTC11155</strain>
    </source>
</reference>
<accession>A0A380ZEI0</accession>
<evidence type="ECO:0000256" key="2">
    <source>
        <dbReference type="ARBA" id="ARBA00022679"/>
    </source>
</evidence>
<dbReference type="CDD" id="cd11301">
    <property type="entry name" value="Fut1_Fut2_like"/>
    <property type="match status" value="1"/>
</dbReference>
<sequence length="281" mass="33900">MRLIKMTGGLGNQMFIYAFYLRMKKRHTNTRIDLSDMMHYNVHHGYEMHRVFNLPKTEFCINQPLKKVIEFLFFKKIYERKQDPSSLLPFDKKYLWPLLYFKGFYQSERFFADMENDIRIAFTFNSDLFNEKTQAMLTQIKHNEHAVSLHIRRGDYLEPKHWKTTGSVCQLPYYLNAITEMNKRIEQPSYYVFSDDIAWVKENLPLPQAVFIDWNKGAESWQDMMLMSHCRHHIICNSTFSWWGAWLNPRENKTVIMPERWFQHCDTPNIYPDGWIKVPVN</sequence>
<dbReference type="AlphaFoldDB" id="A0A380ZEI0"/>
<reference evidence="3 8" key="2">
    <citation type="journal article" date="2019" name="Nat. Med.">
        <title>A library of human gut bacterial isolates paired with longitudinal multiomics data enables mechanistic microbiome research.</title>
        <authorList>
            <person name="Poyet M."/>
            <person name="Groussin M."/>
            <person name="Gibbons S.M."/>
            <person name="Avila-Pacheco J."/>
            <person name="Jiang X."/>
            <person name="Kearney S.M."/>
            <person name="Perrotta A.R."/>
            <person name="Berdy B."/>
            <person name="Zhao S."/>
            <person name="Lieberman T.D."/>
            <person name="Swanson P.K."/>
            <person name="Smith M."/>
            <person name="Roesemann S."/>
            <person name="Alexander J.E."/>
            <person name="Rich S.A."/>
            <person name="Livny J."/>
            <person name="Vlamakis H."/>
            <person name="Clish C."/>
            <person name="Bullock K."/>
            <person name="Deik A."/>
            <person name="Scott J."/>
            <person name="Pierce K.A."/>
            <person name="Xavier R.J."/>
            <person name="Alm E.J."/>
        </authorList>
    </citation>
    <scope>NUCLEOTIDE SEQUENCE [LARGE SCALE GENOMIC DNA]</scope>
    <source>
        <strain evidence="3 8">BIOML-A1</strain>
    </source>
</reference>
<protein>
    <submittedName>
        <fullName evidence="3">Alpha-1,2-fucosyltransferase</fullName>
    </submittedName>
    <submittedName>
        <fullName evidence="5">Glycosyl transferase family protein</fullName>
    </submittedName>
</protein>
<keyword evidence="8" id="KW-1185">Reference proteome</keyword>
<dbReference type="Gene3D" id="3.40.50.11350">
    <property type="match status" value="1"/>
</dbReference>
<organism evidence="5 6">
    <name type="scientific">Bacteroides eggerthii</name>
    <dbReference type="NCBI Taxonomy" id="28111"/>
    <lineage>
        <taxon>Bacteria</taxon>
        <taxon>Pseudomonadati</taxon>
        <taxon>Bacteroidota</taxon>
        <taxon>Bacteroidia</taxon>
        <taxon>Bacteroidales</taxon>
        <taxon>Bacteroidaceae</taxon>
        <taxon>Bacteroides</taxon>
    </lineage>
</organism>
<dbReference type="EMBL" id="UFSX01000002">
    <property type="protein sequence ID" value="SUV43336.1"/>
    <property type="molecule type" value="Genomic_DNA"/>
</dbReference>
<dbReference type="Proteomes" id="UP000291917">
    <property type="component" value="Unassembled WGS sequence"/>
</dbReference>
<dbReference type="Proteomes" id="UP000254424">
    <property type="component" value="Unassembled WGS sequence"/>
</dbReference>
<dbReference type="RefSeq" id="WP_004291980.1">
    <property type="nucleotide sequence ID" value="NZ_CABKNQ010000017.1"/>
</dbReference>
<evidence type="ECO:0000313" key="3">
    <source>
        <dbReference type="EMBL" id="KAA5274146.1"/>
    </source>
</evidence>
<dbReference type="GO" id="GO:0005975">
    <property type="term" value="P:carbohydrate metabolic process"/>
    <property type="evidence" value="ECO:0007669"/>
    <property type="project" value="InterPro"/>
</dbReference>
<dbReference type="PANTHER" id="PTHR11927:SF9">
    <property type="entry name" value="L-FUCOSYLTRANSFERASE"/>
    <property type="match status" value="1"/>
</dbReference>
<dbReference type="GO" id="GO:0016020">
    <property type="term" value="C:membrane"/>
    <property type="evidence" value="ECO:0007669"/>
    <property type="project" value="InterPro"/>
</dbReference>
<dbReference type="Pfam" id="PF01531">
    <property type="entry name" value="Glyco_transf_11"/>
    <property type="match status" value="1"/>
</dbReference>
<proteinExistence type="predicted"/>
<gene>
    <name evidence="4" type="ORF">EAJ03_08570</name>
    <name evidence="3" type="ORF">F2Z23_09255</name>
    <name evidence="5" type="ORF">NCTC11155_02728</name>
</gene>